<evidence type="ECO:0000256" key="2">
    <source>
        <dbReference type="SAM" id="Phobius"/>
    </source>
</evidence>
<proteinExistence type="predicted"/>
<name>A0A8F2ZD18_9ZZZZ</name>
<evidence type="ECO:0000313" key="3">
    <source>
        <dbReference type="EMBL" id="QWY04654.1"/>
    </source>
</evidence>
<dbReference type="EMBL" id="MW924781">
    <property type="protein sequence ID" value="QWY04654.1"/>
    <property type="molecule type" value="Genomic_DNA"/>
</dbReference>
<feature type="transmembrane region" description="Helical" evidence="2">
    <location>
        <begin position="121"/>
        <end position="144"/>
    </location>
</feature>
<evidence type="ECO:0008006" key="4">
    <source>
        <dbReference type="Google" id="ProtNLM"/>
    </source>
</evidence>
<feature type="region of interest" description="Disordered" evidence="1">
    <location>
        <begin position="87"/>
        <end position="116"/>
    </location>
</feature>
<dbReference type="SUPFAM" id="SSF48452">
    <property type="entry name" value="TPR-like"/>
    <property type="match status" value="1"/>
</dbReference>
<keyword evidence="2" id="KW-1133">Transmembrane helix</keyword>
<dbReference type="Gene3D" id="1.25.40.10">
    <property type="entry name" value="Tetratricopeptide repeat domain"/>
    <property type="match status" value="1"/>
</dbReference>
<dbReference type="AlphaFoldDB" id="A0A8F2ZD18"/>
<organism evidence="3">
    <name type="scientific">uncultured organism</name>
    <dbReference type="NCBI Taxonomy" id="155900"/>
    <lineage>
        <taxon>unclassified sequences</taxon>
        <taxon>environmental samples</taxon>
    </lineage>
</organism>
<dbReference type="InterPro" id="IPR011990">
    <property type="entry name" value="TPR-like_helical_dom_sf"/>
</dbReference>
<reference evidence="3" key="1">
    <citation type="journal article" date="2021" name="Front. Microbiol.">
        <title>Mining for perchlorate resistance genes in microorganisms from a hypersaline lake in Atacama.</title>
        <authorList>
            <person name="Diaz-Rullo J."/>
            <person name="Rodriguez-Valdecantos G."/>
            <person name="Torres F."/>
            <person name="Cid L."/>
            <person name="Vargas I.T."/>
            <person name="Gonzalez B."/>
            <person name="Gonzalez Pastor J.E."/>
        </authorList>
    </citation>
    <scope>NUCLEOTIDE SEQUENCE</scope>
</reference>
<accession>A0A8F2ZD18</accession>
<sequence length="231" mass="24589">MFDSGVEQLRDGAFEDAAESFRRAYRLDPRVETMCNLALTYDRWGEHADLALRAYRSCARDDVGGRFRAYAEQRTGEIERELALAATADPDAAAPRDAAAQDDPDDRLPPAPPPREADHTVLYVGLGVAGLALVAMGLGIGFAVESTAIVEDLEDQLGPMPTVVRGSPEHQRLEEAQLYADVATAMYVLMGSMLAASGAMIIVDLAVAGAANEPSLALGPTLGGANLRGRF</sequence>
<feature type="transmembrane region" description="Helical" evidence="2">
    <location>
        <begin position="185"/>
        <end position="207"/>
    </location>
</feature>
<keyword evidence="2" id="KW-0472">Membrane</keyword>
<protein>
    <recommendedName>
        <fullName evidence="4">Tetratricopeptide repeat protein</fullName>
    </recommendedName>
</protein>
<evidence type="ECO:0000256" key="1">
    <source>
        <dbReference type="SAM" id="MobiDB-lite"/>
    </source>
</evidence>
<keyword evidence="2" id="KW-0812">Transmembrane</keyword>
<feature type="compositionally biased region" description="Low complexity" evidence="1">
    <location>
        <begin position="87"/>
        <end position="98"/>
    </location>
</feature>